<accession>A0A6V7RU56</accession>
<keyword evidence="2" id="KW-0472">Membrane</keyword>
<organism evidence="3 4">
    <name type="scientific">Plasmodium vinckei brucechwatti</name>
    <dbReference type="NCBI Taxonomy" id="119398"/>
    <lineage>
        <taxon>Eukaryota</taxon>
        <taxon>Sar</taxon>
        <taxon>Alveolata</taxon>
        <taxon>Apicomplexa</taxon>
        <taxon>Aconoidasida</taxon>
        <taxon>Haemosporida</taxon>
        <taxon>Plasmodiidae</taxon>
        <taxon>Plasmodium</taxon>
        <taxon>Plasmodium (Vinckeia)</taxon>
    </lineage>
</organism>
<evidence type="ECO:0000256" key="1">
    <source>
        <dbReference type="SAM" id="Coils"/>
    </source>
</evidence>
<feature type="coiled-coil region" evidence="1">
    <location>
        <begin position="224"/>
        <end position="261"/>
    </location>
</feature>
<feature type="transmembrane region" description="Helical" evidence="2">
    <location>
        <begin position="6"/>
        <end position="28"/>
    </location>
</feature>
<protein>
    <submittedName>
        <fullName evidence="3">Uncharacterized protein</fullName>
    </submittedName>
</protein>
<reference evidence="3 4" key="1">
    <citation type="submission" date="2020-08" db="EMBL/GenBank/DDBJ databases">
        <authorList>
            <person name="Ramaprasad A."/>
        </authorList>
    </citation>
    <scope>NUCLEOTIDE SEQUENCE [LARGE SCALE GENOMIC DNA]</scope>
</reference>
<proteinExistence type="predicted"/>
<evidence type="ECO:0000256" key="2">
    <source>
        <dbReference type="SAM" id="Phobius"/>
    </source>
</evidence>
<evidence type="ECO:0000313" key="4">
    <source>
        <dbReference type="Proteomes" id="UP000515550"/>
    </source>
</evidence>
<dbReference type="Pfam" id="PF09802">
    <property type="entry name" value="Sec66"/>
    <property type="match status" value="1"/>
</dbReference>
<gene>
    <name evidence="3" type="ORF">PVBDA_0300400</name>
</gene>
<dbReference type="Proteomes" id="UP000515550">
    <property type="component" value="Chromosome PVBDA_03"/>
</dbReference>
<keyword evidence="2" id="KW-0812">Transmembrane</keyword>
<dbReference type="GO" id="GO:0031207">
    <property type="term" value="C:Sec62/Sec63 complex"/>
    <property type="evidence" value="ECO:0007669"/>
    <property type="project" value="InterPro"/>
</dbReference>
<sequence>MLLLYLVFVVIPFIAFSYYIYKSVLALIHEKQKKNEFFSSLRSENKQHAAFENFANKYEVEKYALYLKAIRNIKVDYKTNILDEINKETNEDDKENDQKIDSILEDIYNDNQYAEHNVIGNPQTSWMRKLPNADIIKLKVMLLKKTILFLPICNKIFHDKNKKSKLYNNYYIDDNMSRDLDIQCDQFLEEFNFIIYEANCIADKWGETIISDAYRIFHHNKIKISEEKKKKEEQQALLKKQKQKEKKLKEETEKANLLADQIIDVSYKNLINFNGSVFIYKYPYVYPCTHSYHATSYTYYYNILPIFL</sequence>
<dbReference type="VEuPathDB" id="PlasmoDB:PVBDA_0300400"/>
<dbReference type="AlphaFoldDB" id="A0A6V7RU56"/>
<keyword evidence="2" id="KW-1133">Transmembrane helix</keyword>
<keyword evidence="1" id="KW-0175">Coiled coil</keyword>
<name>A0A6V7RU56_PLAVN</name>
<dbReference type="EMBL" id="LR865381">
    <property type="protein sequence ID" value="CAD2085137.1"/>
    <property type="molecule type" value="Genomic_DNA"/>
</dbReference>
<dbReference type="GO" id="GO:0031204">
    <property type="term" value="P:post-translational protein targeting to membrane, translocation"/>
    <property type="evidence" value="ECO:0007669"/>
    <property type="project" value="InterPro"/>
</dbReference>
<dbReference type="InterPro" id="IPR018624">
    <property type="entry name" value="Sec66"/>
</dbReference>
<evidence type="ECO:0000313" key="3">
    <source>
        <dbReference type="EMBL" id="CAD2085137.1"/>
    </source>
</evidence>